<dbReference type="GO" id="GO:0016042">
    <property type="term" value="P:lipid catabolic process"/>
    <property type="evidence" value="ECO:0007669"/>
    <property type="project" value="UniProtKB-KW"/>
</dbReference>
<keyword evidence="2 4" id="KW-0442">Lipid degradation</keyword>
<reference evidence="6 7" key="1">
    <citation type="journal article" date="2020" name="bioRxiv">
        <title>Whole genome comparisons of ergot fungi reveals the divergence and evolution of species within the genus Claviceps are the result of varying mechanisms driving genome evolution and host range expansion.</title>
        <authorList>
            <person name="Wyka S.A."/>
            <person name="Mondo S.J."/>
            <person name="Liu M."/>
            <person name="Dettman J."/>
            <person name="Nalam V."/>
            <person name="Broders K.D."/>
        </authorList>
    </citation>
    <scope>NUCLEOTIDE SEQUENCE [LARGE SCALE GENOMIC DNA]</scope>
    <source>
        <strain evidence="6 7">Clav52</strain>
    </source>
</reference>
<keyword evidence="7" id="KW-1185">Reference proteome</keyword>
<dbReference type="AlphaFoldDB" id="A0A9P7QPX6"/>
<name>A0A9P7QPX6_9HYPO</name>
<dbReference type="EMBL" id="SRRH01000023">
    <property type="protein sequence ID" value="KAG6302520.1"/>
    <property type="molecule type" value="Genomic_DNA"/>
</dbReference>
<keyword evidence="1 4" id="KW-0378">Hydrolase</keyword>
<comment type="similarity">
    <text evidence="4">Belongs to the serine esterase family.</text>
</comment>
<dbReference type="Proteomes" id="UP000707071">
    <property type="component" value="Unassembled WGS sequence"/>
</dbReference>
<keyword evidence="3 4" id="KW-0443">Lipid metabolism</keyword>
<organism evidence="6 7">
    <name type="scientific">Claviceps aff. purpurea</name>
    <dbReference type="NCBI Taxonomy" id="1967640"/>
    <lineage>
        <taxon>Eukaryota</taxon>
        <taxon>Fungi</taxon>
        <taxon>Dikarya</taxon>
        <taxon>Ascomycota</taxon>
        <taxon>Pezizomycotina</taxon>
        <taxon>Sordariomycetes</taxon>
        <taxon>Hypocreomycetidae</taxon>
        <taxon>Hypocreales</taxon>
        <taxon>Clavicipitaceae</taxon>
        <taxon>Claviceps</taxon>
    </lineage>
</organism>
<evidence type="ECO:0000256" key="1">
    <source>
        <dbReference type="ARBA" id="ARBA00022801"/>
    </source>
</evidence>
<evidence type="ECO:0000313" key="6">
    <source>
        <dbReference type="EMBL" id="KAG6302520.1"/>
    </source>
</evidence>
<dbReference type="PANTHER" id="PTHR10272">
    <property type="entry name" value="PLATELET-ACTIVATING FACTOR ACETYLHYDROLASE"/>
    <property type="match status" value="1"/>
</dbReference>
<evidence type="ECO:0000256" key="2">
    <source>
        <dbReference type="ARBA" id="ARBA00022963"/>
    </source>
</evidence>
<accession>A0A9P7QPX6</accession>
<dbReference type="Pfam" id="PF03403">
    <property type="entry name" value="PAF-AH_p_II"/>
    <property type="match status" value="1"/>
</dbReference>
<dbReference type="PANTHER" id="PTHR10272:SF7">
    <property type="entry name" value="PHOSPHOLIPASE-RELATED"/>
    <property type="match status" value="1"/>
</dbReference>
<dbReference type="GO" id="GO:0003847">
    <property type="term" value="F:1-alkyl-2-acetylglycerophosphocholine esterase activity"/>
    <property type="evidence" value="ECO:0007669"/>
    <property type="project" value="UniProtKB-UniRule"/>
</dbReference>
<dbReference type="EC" id="3.1.1.47" evidence="4"/>
<feature type="compositionally biased region" description="Basic and acidic residues" evidence="5">
    <location>
        <begin position="547"/>
        <end position="560"/>
    </location>
</feature>
<evidence type="ECO:0000256" key="5">
    <source>
        <dbReference type="SAM" id="MobiDB-lite"/>
    </source>
</evidence>
<evidence type="ECO:0000256" key="3">
    <source>
        <dbReference type="ARBA" id="ARBA00023098"/>
    </source>
</evidence>
<dbReference type="SUPFAM" id="SSF53474">
    <property type="entry name" value="alpha/beta-Hydrolases"/>
    <property type="match status" value="1"/>
</dbReference>
<dbReference type="PIRSF" id="PIRSF018169">
    <property type="entry name" value="PAF_acetylhydrolase"/>
    <property type="match status" value="1"/>
</dbReference>
<comment type="caution">
    <text evidence="6">The sequence shown here is derived from an EMBL/GenBank/DDBJ whole genome shotgun (WGS) entry which is preliminary data.</text>
</comment>
<dbReference type="InterPro" id="IPR016715">
    <property type="entry name" value="PAF_acetylhydro_eukaryote"/>
</dbReference>
<evidence type="ECO:0000313" key="7">
    <source>
        <dbReference type="Proteomes" id="UP000707071"/>
    </source>
</evidence>
<feature type="region of interest" description="Disordered" evidence="5">
    <location>
        <begin position="540"/>
        <end position="579"/>
    </location>
</feature>
<evidence type="ECO:0000256" key="4">
    <source>
        <dbReference type="PIRNR" id="PIRNR018169"/>
    </source>
</evidence>
<protein>
    <recommendedName>
        <fullName evidence="4">Putative phospholipase</fullName>
        <ecNumber evidence="4">3.1.1.47</ecNumber>
    </recommendedName>
</protein>
<feature type="region of interest" description="Disordered" evidence="5">
    <location>
        <begin position="474"/>
        <end position="503"/>
    </location>
</feature>
<dbReference type="Gene3D" id="3.40.50.1820">
    <property type="entry name" value="alpha/beta hydrolase"/>
    <property type="match status" value="1"/>
</dbReference>
<gene>
    <name evidence="6" type="ORF">E4U09_002787</name>
</gene>
<sequence>MVAAGPQATSKVASYFSRLSPVPAFPHYTGPYKVGTVDVEVPVSDLTSPSPAPEQAADISTVQFRVFYPAAAESTEKPITWLPNPQRHHVSAYSKFAGIGSRLADVISFLPRHLHYTIIPVHKNAKTADIETEPKRWPTMIFSHGLGGGRNSYSYIAGSLASHGVVVVCPEHRDGSAVVSFIRSANSQPSLFFSSHTHRTVPYARISHQVSPEVYEAREDQLRIRMWEIGLIHDAILAIDQGRSFTNLNLTTPTLAHLAGRLDVHEPGRIIFGGHSFGATTTHQFLKCNYYADVPSVAAMKRPLYTPARDSSIRRQITEKNVTMLLDMWCLPIIAPNSAPLFKLPLPMYADVPTAPGGTALLAVESEAFYKWTEHLHVKARLLSPDPTRKTVTPQLYNRPSGVQLREPNFFYVVNSAHLSQSDFGILFPWLTKKVFDADQPERALRLNLRAQLQVLRSNGFTVARTYAGDLVDGAADDKSSVGTGPEGGRTSSSSSSEGIDDDEAIFDRSGTNVVDHWRWIDVIGLGDCVGGTFGKSVEEQVEEGEDRMKGELEPSEKTEGALQQPVAKTLSAATKLEG</sequence>
<comment type="catalytic activity">
    <reaction evidence="4">
        <text>a 1-O-alkyl-2-acetyl-sn-glycero-3-phosphocholine + H2O = a 1-O-alkyl-sn-glycero-3-phosphocholine + acetate + H(+)</text>
        <dbReference type="Rhea" id="RHEA:17777"/>
        <dbReference type="ChEBI" id="CHEBI:15377"/>
        <dbReference type="ChEBI" id="CHEBI:15378"/>
        <dbReference type="ChEBI" id="CHEBI:30089"/>
        <dbReference type="ChEBI" id="CHEBI:30909"/>
        <dbReference type="ChEBI" id="CHEBI:36707"/>
        <dbReference type="EC" id="3.1.1.47"/>
    </reaction>
</comment>
<proteinExistence type="inferred from homology"/>
<dbReference type="InterPro" id="IPR029058">
    <property type="entry name" value="AB_hydrolase_fold"/>
</dbReference>